<dbReference type="AlphaFoldDB" id="A0A284RUD1"/>
<keyword evidence="2" id="KW-1185">Reference proteome</keyword>
<evidence type="ECO:0000313" key="1">
    <source>
        <dbReference type="EMBL" id="SJL12325.1"/>
    </source>
</evidence>
<reference evidence="2" key="1">
    <citation type="journal article" date="2017" name="Nat. Ecol. Evol.">
        <title>Genome expansion and lineage-specific genetic innovations in the forest pathogenic fungi Armillaria.</title>
        <authorList>
            <person name="Sipos G."/>
            <person name="Prasanna A.N."/>
            <person name="Walter M.C."/>
            <person name="O'Connor E."/>
            <person name="Balint B."/>
            <person name="Krizsan K."/>
            <person name="Kiss B."/>
            <person name="Hess J."/>
            <person name="Varga T."/>
            <person name="Slot J."/>
            <person name="Riley R."/>
            <person name="Boka B."/>
            <person name="Rigling D."/>
            <person name="Barry K."/>
            <person name="Lee J."/>
            <person name="Mihaltcheva S."/>
            <person name="LaButti K."/>
            <person name="Lipzen A."/>
            <person name="Waldron R."/>
            <person name="Moloney N.M."/>
            <person name="Sperisen C."/>
            <person name="Kredics L."/>
            <person name="Vagvoelgyi C."/>
            <person name="Patrignani A."/>
            <person name="Fitzpatrick D."/>
            <person name="Nagy I."/>
            <person name="Doyle S."/>
            <person name="Anderson J.B."/>
            <person name="Grigoriev I.V."/>
            <person name="Gueldener U."/>
            <person name="Muensterkoetter M."/>
            <person name="Nagy L.G."/>
        </authorList>
    </citation>
    <scope>NUCLEOTIDE SEQUENCE [LARGE SCALE GENOMIC DNA]</scope>
    <source>
        <strain evidence="2">C18/9</strain>
    </source>
</reference>
<sequence>MENSQIIPMVLCAKQTKLAVVASQVCRRKPKSLQFLFDGRGPEFILSWSSSWIIALWTAWAACLNPPLHRDRFL</sequence>
<gene>
    <name evidence="1" type="ORF">ARMOST_15748</name>
</gene>
<dbReference type="Proteomes" id="UP000219338">
    <property type="component" value="Unassembled WGS sequence"/>
</dbReference>
<name>A0A284RUD1_ARMOS</name>
<dbReference type="EMBL" id="FUEG01000016">
    <property type="protein sequence ID" value="SJL12325.1"/>
    <property type="molecule type" value="Genomic_DNA"/>
</dbReference>
<accession>A0A284RUD1</accession>
<organism evidence="1 2">
    <name type="scientific">Armillaria ostoyae</name>
    <name type="common">Armillaria root rot fungus</name>
    <dbReference type="NCBI Taxonomy" id="47428"/>
    <lineage>
        <taxon>Eukaryota</taxon>
        <taxon>Fungi</taxon>
        <taxon>Dikarya</taxon>
        <taxon>Basidiomycota</taxon>
        <taxon>Agaricomycotina</taxon>
        <taxon>Agaricomycetes</taxon>
        <taxon>Agaricomycetidae</taxon>
        <taxon>Agaricales</taxon>
        <taxon>Marasmiineae</taxon>
        <taxon>Physalacriaceae</taxon>
        <taxon>Armillaria</taxon>
    </lineage>
</organism>
<protein>
    <submittedName>
        <fullName evidence="1">Uncharacterized protein</fullName>
    </submittedName>
</protein>
<evidence type="ECO:0000313" key="2">
    <source>
        <dbReference type="Proteomes" id="UP000219338"/>
    </source>
</evidence>
<proteinExistence type="predicted"/>